<dbReference type="InterPro" id="IPR017884">
    <property type="entry name" value="SANT_dom"/>
</dbReference>
<comment type="caution">
    <text evidence="3">The sequence shown here is derived from an EMBL/GenBank/DDBJ whole genome shotgun (WGS) entry which is preliminary data.</text>
</comment>
<protein>
    <submittedName>
        <fullName evidence="3">Uncharacterized protein</fullName>
    </submittedName>
</protein>
<dbReference type="Proteomes" id="UP000018888">
    <property type="component" value="Unassembled WGS sequence"/>
</dbReference>
<dbReference type="InterPro" id="IPR001005">
    <property type="entry name" value="SANT/Myb"/>
</dbReference>
<dbReference type="PROSITE" id="PS51293">
    <property type="entry name" value="SANT"/>
    <property type="match status" value="1"/>
</dbReference>
<organism evidence="3 4">
    <name type="scientific">Rhizophagus irregularis (strain DAOM 181602 / DAOM 197198 / MUCL 43194)</name>
    <name type="common">Arbuscular mycorrhizal fungus</name>
    <name type="synonym">Glomus intraradices</name>
    <dbReference type="NCBI Taxonomy" id="747089"/>
    <lineage>
        <taxon>Eukaryota</taxon>
        <taxon>Fungi</taxon>
        <taxon>Fungi incertae sedis</taxon>
        <taxon>Mucoromycota</taxon>
        <taxon>Glomeromycotina</taxon>
        <taxon>Glomeromycetes</taxon>
        <taxon>Glomerales</taxon>
        <taxon>Glomeraceae</taxon>
        <taxon>Rhizophagus</taxon>
    </lineage>
</organism>
<dbReference type="SUPFAM" id="SSF46689">
    <property type="entry name" value="Homeodomain-like"/>
    <property type="match status" value="1"/>
</dbReference>
<sequence length="109" mass="12985">MMNQQHQHKPSIQRKRPWLIYEEMLLHELVNEYVNDWILISSKLQTRTAHDCKIKYVELSKSSITQKNRFQNNVNNNNAIPPTTPVIVVPSNSRPINRNQKMDLRYIMN</sequence>
<evidence type="ECO:0000259" key="1">
    <source>
        <dbReference type="PROSITE" id="PS50090"/>
    </source>
</evidence>
<reference evidence="3 4" key="2">
    <citation type="journal article" date="2018" name="New Phytol.">
        <title>High intraspecific genome diversity in the model arbuscular mycorrhizal symbiont Rhizophagus irregularis.</title>
        <authorList>
            <person name="Chen E.C.H."/>
            <person name="Morin E."/>
            <person name="Beaudet D."/>
            <person name="Noel J."/>
            <person name="Yildirir G."/>
            <person name="Ndikumana S."/>
            <person name="Charron P."/>
            <person name="St-Onge C."/>
            <person name="Giorgi J."/>
            <person name="Kruger M."/>
            <person name="Marton T."/>
            <person name="Ropars J."/>
            <person name="Grigoriev I.V."/>
            <person name="Hainaut M."/>
            <person name="Henrissat B."/>
            <person name="Roux C."/>
            <person name="Martin F."/>
            <person name="Corradi N."/>
        </authorList>
    </citation>
    <scope>NUCLEOTIDE SEQUENCE [LARGE SCALE GENOMIC DNA]</scope>
    <source>
        <strain evidence="3 4">DAOM 197198</strain>
    </source>
</reference>
<evidence type="ECO:0000259" key="2">
    <source>
        <dbReference type="PROSITE" id="PS51293"/>
    </source>
</evidence>
<dbReference type="Gene3D" id="1.10.10.60">
    <property type="entry name" value="Homeodomain-like"/>
    <property type="match status" value="1"/>
</dbReference>
<gene>
    <name evidence="3" type="ORF">GLOIN_2v1523181</name>
</gene>
<proteinExistence type="predicted"/>
<dbReference type="InterPro" id="IPR009057">
    <property type="entry name" value="Homeodomain-like_sf"/>
</dbReference>
<name>A0A2P4QQ45_RHIID</name>
<keyword evidence="4" id="KW-1185">Reference proteome</keyword>
<dbReference type="PROSITE" id="PS50090">
    <property type="entry name" value="MYB_LIKE"/>
    <property type="match status" value="1"/>
</dbReference>
<dbReference type="VEuPathDB" id="FungiDB:RhiirFUN_007548"/>
<dbReference type="EMBL" id="AUPC02000022">
    <property type="protein sequence ID" value="POG79777.1"/>
    <property type="molecule type" value="Genomic_DNA"/>
</dbReference>
<evidence type="ECO:0000313" key="3">
    <source>
        <dbReference type="EMBL" id="POG79777.1"/>
    </source>
</evidence>
<accession>A0A2P4QQ45</accession>
<dbReference type="SMART" id="SM00717">
    <property type="entry name" value="SANT"/>
    <property type="match status" value="1"/>
</dbReference>
<dbReference type="CDD" id="cd00167">
    <property type="entry name" value="SANT"/>
    <property type="match status" value="1"/>
</dbReference>
<dbReference type="AlphaFoldDB" id="A0A2P4QQ45"/>
<feature type="domain" description="Myb-like" evidence="1">
    <location>
        <begin position="14"/>
        <end position="60"/>
    </location>
</feature>
<evidence type="ECO:0000313" key="4">
    <source>
        <dbReference type="Proteomes" id="UP000018888"/>
    </source>
</evidence>
<feature type="domain" description="SANT" evidence="2">
    <location>
        <begin position="13"/>
        <end position="64"/>
    </location>
</feature>
<dbReference type="Pfam" id="PF00249">
    <property type="entry name" value="Myb_DNA-binding"/>
    <property type="match status" value="1"/>
</dbReference>
<reference evidence="3 4" key="1">
    <citation type="journal article" date="2013" name="Proc. Natl. Acad. Sci. U.S.A.">
        <title>Genome of an arbuscular mycorrhizal fungus provides insight into the oldest plant symbiosis.</title>
        <authorList>
            <person name="Tisserant E."/>
            <person name="Malbreil M."/>
            <person name="Kuo A."/>
            <person name="Kohler A."/>
            <person name="Symeonidi A."/>
            <person name="Balestrini R."/>
            <person name="Charron P."/>
            <person name="Duensing N."/>
            <person name="Frei Dit Frey N."/>
            <person name="Gianinazzi-Pearson V."/>
            <person name="Gilbert L.B."/>
            <person name="Handa Y."/>
            <person name="Herr J.R."/>
            <person name="Hijri M."/>
            <person name="Koul R."/>
            <person name="Kawaguchi M."/>
            <person name="Krajinski F."/>
            <person name="Lammers P.J."/>
            <person name="Masclaux F.G."/>
            <person name="Murat C."/>
            <person name="Morin E."/>
            <person name="Ndikumana S."/>
            <person name="Pagni M."/>
            <person name="Petitpierre D."/>
            <person name="Requena N."/>
            <person name="Rosikiewicz P."/>
            <person name="Riley R."/>
            <person name="Saito K."/>
            <person name="San Clemente H."/>
            <person name="Shapiro H."/>
            <person name="van Tuinen D."/>
            <person name="Becard G."/>
            <person name="Bonfante P."/>
            <person name="Paszkowski U."/>
            <person name="Shachar-Hill Y.Y."/>
            <person name="Tuskan G.A."/>
            <person name="Young P.W."/>
            <person name="Sanders I.R."/>
            <person name="Henrissat B."/>
            <person name="Rensing S.A."/>
            <person name="Grigoriev I.V."/>
            <person name="Corradi N."/>
            <person name="Roux C."/>
            <person name="Martin F."/>
        </authorList>
    </citation>
    <scope>NUCLEOTIDE SEQUENCE [LARGE SCALE GENOMIC DNA]</scope>
    <source>
        <strain evidence="3 4">DAOM 197198</strain>
    </source>
</reference>